<evidence type="ECO:0000313" key="2">
    <source>
        <dbReference type="Proteomes" id="UP000573327"/>
    </source>
</evidence>
<accession>A0A7W7SJH9</accession>
<dbReference type="Proteomes" id="UP000573327">
    <property type="component" value="Unassembled WGS sequence"/>
</dbReference>
<proteinExistence type="predicted"/>
<name>A0A7W7SJH9_9ACTN</name>
<dbReference type="AlphaFoldDB" id="A0A7W7SJH9"/>
<gene>
    <name evidence="1" type="ORF">F4556_007159</name>
</gene>
<reference evidence="1 2" key="1">
    <citation type="submission" date="2020-08" db="EMBL/GenBank/DDBJ databases">
        <title>Sequencing the genomes of 1000 actinobacteria strains.</title>
        <authorList>
            <person name="Klenk H.-P."/>
        </authorList>
    </citation>
    <scope>NUCLEOTIDE SEQUENCE [LARGE SCALE GENOMIC DNA]</scope>
    <source>
        <strain evidence="1 2">DSM 44786</strain>
    </source>
</reference>
<sequence>MTDVEFVYEAPDISEDGGAVTWRWSVVNNTGSPVTQVVLTHRMSPPLPITRVSGPSEVLGEAVKSRWETLAADEQAEGEIVATMPDDLDGTVQISGRVTWQRT</sequence>
<dbReference type="RefSeq" id="WP_184923713.1">
    <property type="nucleotide sequence ID" value="NZ_JACHJR010000001.1"/>
</dbReference>
<keyword evidence="2" id="KW-1185">Reference proteome</keyword>
<evidence type="ECO:0000313" key="1">
    <source>
        <dbReference type="EMBL" id="MBB4951624.1"/>
    </source>
</evidence>
<comment type="caution">
    <text evidence="1">The sequence shown here is derived from an EMBL/GenBank/DDBJ whole genome shotgun (WGS) entry which is preliminary data.</text>
</comment>
<organism evidence="1 2">
    <name type="scientific">Kitasatospora gansuensis</name>
    <dbReference type="NCBI Taxonomy" id="258050"/>
    <lineage>
        <taxon>Bacteria</taxon>
        <taxon>Bacillati</taxon>
        <taxon>Actinomycetota</taxon>
        <taxon>Actinomycetes</taxon>
        <taxon>Kitasatosporales</taxon>
        <taxon>Streptomycetaceae</taxon>
        <taxon>Kitasatospora</taxon>
    </lineage>
</organism>
<protein>
    <submittedName>
        <fullName evidence="1">Uncharacterized protein</fullName>
    </submittedName>
</protein>
<dbReference type="EMBL" id="JACHJR010000001">
    <property type="protein sequence ID" value="MBB4951624.1"/>
    <property type="molecule type" value="Genomic_DNA"/>
</dbReference>